<sequence>MGGGGDFTVTLTKKEVVEAMLPMQEHCLLILSKSGKPHVSRCDNVDSSGPLVYFFSCCFLERMPYSSFSPSISVSQINETLPINPLLISSTNSHSLFFLFSLHLCFLLTHIHKYNSYLEITGGGGDFTVTLTKKEVVEAMLPMQEHWLPLSNLDLLLPPVDVSVFFCYKNPHDQSVNGRHGFSFGSMVGALKIAMSQALVSYYAFSGEVVSNSAGEPELLCNNRGVDFMEAHADVRLENLNLYNPDVSIEGKLVPKKENGVLSVQVTELKCSGVVVACTFDHRIADAYSANMFLVSWAEMAQSKPLSVTPAFRRSLLNTRRPGSYDPSFDNMYVPISALPPSKAPQPSADPLMSRLYYVTAEQLSLLQMLATSKSSSCKRTKLESLSAFLWKMVAKSADLDDDNKKICKMGIVVDGRRRLSSGDEDKAAAMANYFGNVLSVPFGEKIIDELKEKPLSWVGDAVHEYLEGAVTREHFLGLIDWVEAHRPEPAVAKIYCSGSNDGPAFVVSSGQRFPVSKVNFGWGRPALGSYHFPWGGEAGYVMPMPSPVRDGDWVVYVHLLKGQIELIETEAAHVFRPLTPEYLKLA</sequence>
<keyword evidence="3" id="KW-1185">Reference proteome</keyword>
<reference evidence="2 3" key="1">
    <citation type="journal article" date="2023" name="Hortic Res">
        <title>The complete reference genome for grapevine (Vitis vinifera L.) genetics and breeding.</title>
        <authorList>
            <person name="Shi X."/>
            <person name="Cao S."/>
            <person name="Wang X."/>
            <person name="Huang S."/>
            <person name="Wang Y."/>
            <person name="Liu Z."/>
            <person name="Liu W."/>
            <person name="Leng X."/>
            <person name="Peng Y."/>
            <person name="Wang N."/>
            <person name="Wang Y."/>
            <person name="Ma Z."/>
            <person name="Xu X."/>
            <person name="Zhang F."/>
            <person name="Xue H."/>
            <person name="Zhong H."/>
            <person name="Wang Y."/>
            <person name="Zhang K."/>
            <person name="Velt A."/>
            <person name="Avia K."/>
            <person name="Holtgrawe D."/>
            <person name="Grimplet J."/>
            <person name="Matus J.T."/>
            <person name="Ware D."/>
            <person name="Wu X."/>
            <person name="Wang H."/>
            <person name="Liu C."/>
            <person name="Fang Y."/>
            <person name="Rustenholz C."/>
            <person name="Cheng Z."/>
            <person name="Xiao H."/>
            <person name="Zhou Y."/>
        </authorList>
    </citation>
    <scope>NUCLEOTIDE SEQUENCE [LARGE SCALE GENOMIC DNA]</scope>
    <source>
        <strain evidence="3">cv. Pinot noir / PN40024</strain>
        <tissue evidence="2">Leaf</tissue>
    </source>
</reference>
<dbReference type="PANTHER" id="PTHR31642">
    <property type="entry name" value="TRICHOTHECENE 3-O-ACETYLTRANSFERASE"/>
    <property type="match status" value="1"/>
</dbReference>
<dbReference type="EMBL" id="CP126656">
    <property type="protein sequence ID" value="WJZ95119.1"/>
    <property type="molecule type" value="Genomic_DNA"/>
</dbReference>
<dbReference type="InterPro" id="IPR023213">
    <property type="entry name" value="CAT-like_dom_sf"/>
</dbReference>
<name>A0ABY9CIF7_VITVI</name>
<evidence type="ECO:0000313" key="2">
    <source>
        <dbReference type="EMBL" id="WJZ95119.1"/>
    </source>
</evidence>
<dbReference type="Proteomes" id="UP001227230">
    <property type="component" value="Chromosome 9"/>
</dbReference>
<dbReference type="InterPro" id="IPR050317">
    <property type="entry name" value="Plant_Fungal_Acyltransferase"/>
</dbReference>
<protein>
    <recommendedName>
        <fullName evidence="4">Shikimate O-hydroxycinnamoyltransferase</fullName>
    </recommendedName>
</protein>
<accession>A0ABY9CIF7</accession>
<gene>
    <name evidence="2" type="ORF">VitviT2T_013910</name>
</gene>
<dbReference type="PANTHER" id="PTHR31642:SF266">
    <property type="entry name" value="HXXXD-TYPE ACYL-TRANSFERASE FAMILY PROTEIN"/>
    <property type="match status" value="1"/>
</dbReference>
<evidence type="ECO:0008006" key="4">
    <source>
        <dbReference type="Google" id="ProtNLM"/>
    </source>
</evidence>
<comment type="similarity">
    <text evidence="1">Belongs to the plant acyltransferase family.</text>
</comment>
<evidence type="ECO:0000313" key="3">
    <source>
        <dbReference type="Proteomes" id="UP001227230"/>
    </source>
</evidence>
<dbReference type="Pfam" id="PF02458">
    <property type="entry name" value="Transferase"/>
    <property type="match status" value="1"/>
</dbReference>
<dbReference type="Gene3D" id="3.30.559.10">
    <property type="entry name" value="Chloramphenicol acetyltransferase-like domain"/>
    <property type="match status" value="2"/>
</dbReference>
<evidence type="ECO:0000256" key="1">
    <source>
        <dbReference type="ARBA" id="ARBA00009861"/>
    </source>
</evidence>
<organism evidence="2 3">
    <name type="scientific">Vitis vinifera</name>
    <name type="common">Grape</name>
    <dbReference type="NCBI Taxonomy" id="29760"/>
    <lineage>
        <taxon>Eukaryota</taxon>
        <taxon>Viridiplantae</taxon>
        <taxon>Streptophyta</taxon>
        <taxon>Embryophyta</taxon>
        <taxon>Tracheophyta</taxon>
        <taxon>Spermatophyta</taxon>
        <taxon>Magnoliopsida</taxon>
        <taxon>eudicotyledons</taxon>
        <taxon>Gunneridae</taxon>
        <taxon>Pentapetalae</taxon>
        <taxon>rosids</taxon>
        <taxon>Vitales</taxon>
        <taxon>Vitaceae</taxon>
        <taxon>Viteae</taxon>
        <taxon>Vitis</taxon>
    </lineage>
</organism>
<proteinExistence type="inferred from homology"/>